<sequence length="90" mass="10344">MDNSVADGTFQGCNIEFDCFFSTQIGKYEKPLRNMLNSSEFASHKFPELFELLRDCASVWLSIVTNLSNKRLDQSPQSLEQRLLQTGYSR</sequence>
<keyword evidence="2" id="KW-1185">Reference proteome</keyword>
<evidence type="ECO:0000313" key="2">
    <source>
        <dbReference type="Proteomes" id="UP000886998"/>
    </source>
</evidence>
<dbReference type="Proteomes" id="UP000886998">
    <property type="component" value="Unassembled WGS sequence"/>
</dbReference>
<comment type="caution">
    <text evidence="1">The sequence shown here is derived from an EMBL/GenBank/DDBJ whole genome shotgun (WGS) entry which is preliminary data.</text>
</comment>
<proteinExistence type="predicted"/>
<name>A0A8X6X596_9ARAC</name>
<reference evidence="1" key="1">
    <citation type="submission" date="2020-08" db="EMBL/GenBank/DDBJ databases">
        <title>Multicomponent nature underlies the extraordinary mechanical properties of spider dragline silk.</title>
        <authorList>
            <person name="Kono N."/>
            <person name="Nakamura H."/>
            <person name="Mori M."/>
            <person name="Yoshida Y."/>
            <person name="Ohtoshi R."/>
            <person name="Malay A.D."/>
            <person name="Moran D.A.P."/>
            <person name="Tomita M."/>
            <person name="Numata K."/>
            <person name="Arakawa K."/>
        </authorList>
    </citation>
    <scope>NUCLEOTIDE SEQUENCE</scope>
</reference>
<organism evidence="1 2">
    <name type="scientific">Trichonephila inaurata madagascariensis</name>
    <dbReference type="NCBI Taxonomy" id="2747483"/>
    <lineage>
        <taxon>Eukaryota</taxon>
        <taxon>Metazoa</taxon>
        <taxon>Ecdysozoa</taxon>
        <taxon>Arthropoda</taxon>
        <taxon>Chelicerata</taxon>
        <taxon>Arachnida</taxon>
        <taxon>Araneae</taxon>
        <taxon>Araneomorphae</taxon>
        <taxon>Entelegynae</taxon>
        <taxon>Araneoidea</taxon>
        <taxon>Nephilidae</taxon>
        <taxon>Trichonephila</taxon>
        <taxon>Trichonephila inaurata</taxon>
    </lineage>
</organism>
<dbReference type="AlphaFoldDB" id="A0A8X6X596"/>
<dbReference type="EMBL" id="BMAV01005297">
    <property type="protein sequence ID" value="GFY46274.1"/>
    <property type="molecule type" value="Genomic_DNA"/>
</dbReference>
<evidence type="ECO:0000313" key="1">
    <source>
        <dbReference type="EMBL" id="GFY46274.1"/>
    </source>
</evidence>
<protein>
    <submittedName>
        <fullName evidence="1">Uncharacterized protein</fullName>
    </submittedName>
</protein>
<gene>
    <name evidence="1" type="ORF">TNIN_23221</name>
</gene>
<accession>A0A8X6X596</accession>